<gene>
    <name evidence="1" type="ORF">SCFA_550003</name>
</gene>
<name>A0A485M9A5_9ZZZZ</name>
<sequence>MKCTYLDEKCYEFHKDDTAQRCFLCSENSRKLFIVRQIASMKMVHMCGECMVSNSSEYLLDNTRPWEGDKGSSK</sequence>
<evidence type="ECO:0000313" key="1">
    <source>
        <dbReference type="EMBL" id="VFU16589.1"/>
    </source>
</evidence>
<proteinExistence type="predicted"/>
<reference evidence="1" key="1">
    <citation type="submission" date="2019-03" db="EMBL/GenBank/DDBJ databases">
        <authorList>
            <person name="Hao L."/>
        </authorList>
    </citation>
    <scope>NUCLEOTIDE SEQUENCE</scope>
</reference>
<organism evidence="1">
    <name type="scientific">anaerobic digester metagenome</name>
    <dbReference type="NCBI Taxonomy" id="1263854"/>
    <lineage>
        <taxon>unclassified sequences</taxon>
        <taxon>metagenomes</taxon>
        <taxon>ecological metagenomes</taxon>
    </lineage>
</organism>
<accession>A0A485M9A5</accession>
<dbReference type="AlphaFoldDB" id="A0A485M9A5"/>
<dbReference type="EMBL" id="CAADRM010000120">
    <property type="protein sequence ID" value="VFU16589.1"/>
    <property type="molecule type" value="Genomic_DNA"/>
</dbReference>
<protein>
    <submittedName>
        <fullName evidence="1">Uncharacterized protein</fullName>
    </submittedName>
</protein>